<protein>
    <submittedName>
        <fullName evidence="1">Uncharacterized protein</fullName>
    </submittedName>
</protein>
<accession>A0AAW1EFC1</accession>
<proteinExistence type="predicted"/>
<name>A0AAW1EFC1_ZOAVI</name>
<evidence type="ECO:0000313" key="2">
    <source>
        <dbReference type="Proteomes" id="UP001488805"/>
    </source>
</evidence>
<gene>
    <name evidence="1" type="ORF">VZT92_020558</name>
</gene>
<organism evidence="1 2">
    <name type="scientific">Zoarces viviparus</name>
    <name type="common">Viviparous eelpout</name>
    <name type="synonym">Blennius viviparus</name>
    <dbReference type="NCBI Taxonomy" id="48416"/>
    <lineage>
        <taxon>Eukaryota</taxon>
        <taxon>Metazoa</taxon>
        <taxon>Chordata</taxon>
        <taxon>Craniata</taxon>
        <taxon>Vertebrata</taxon>
        <taxon>Euteleostomi</taxon>
        <taxon>Actinopterygii</taxon>
        <taxon>Neopterygii</taxon>
        <taxon>Teleostei</taxon>
        <taxon>Neoteleostei</taxon>
        <taxon>Acanthomorphata</taxon>
        <taxon>Eupercaria</taxon>
        <taxon>Perciformes</taxon>
        <taxon>Cottioidei</taxon>
        <taxon>Zoarcales</taxon>
        <taxon>Zoarcidae</taxon>
        <taxon>Zoarcinae</taxon>
        <taxon>Zoarces</taxon>
    </lineage>
</organism>
<dbReference type="Proteomes" id="UP001488805">
    <property type="component" value="Unassembled WGS sequence"/>
</dbReference>
<dbReference type="EMBL" id="JBCEZU010000329">
    <property type="protein sequence ID" value="KAK9520687.1"/>
    <property type="molecule type" value="Genomic_DNA"/>
</dbReference>
<dbReference type="AlphaFoldDB" id="A0AAW1EFC1"/>
<comment type="caution">
    <text evidence="1">The sequence shown here is derived from an EMBL/GenBank/DDBJ whole genome shotgun (WGS) entry which is preliminary data.</text>
</comment>
<reference evidence="1 2" key="1">
    <citation type="journal article" date="2024" name="Genome Biol. Evol.">
        <title>Chromosome-level genome assembly of the viviparous eelpout Zoarces viviparus.</title>
        <authorList>
            <person name="Fuhrmann N."/>
            <person name="Brasseur M.V."/>
            <person name="Bakowski C.E."/>
            <person name="Podsiadlowski L."/>
            <person name="Prost S."/>
            <person name="Krehenwinkel H."/>
            <person name="Mayer C."/>
        </authorList>
    </citation>
    <scope>NUCLEOTIDE SEQUENCE [LARGE SCALE GENOMIC DNA]</scope>
    <source>
        <strain evidence="1">NO-MEL_2022_Ind0_liver</strain>
    </source>
</reference>
<keyword evidence="2" id="KW-1185">Reference proteome</keyword>
<evidence type="ECO:0000313" key="1">
    <source>
        <dbReference type="EMBL" id="KAK9520687.1"/>
    </source>
</evidence>
<sequence>MKVETSAKDAVKTGGMWSMGEAPSTCPTLRPFLSKAESALPRRVHVCVCACMWQQLSPPCLPLAIPLYPFLPSLALSLRLYRCSTSPAHSSLRWPGRHALSASPAWLLALLQHPTVPLSCALLPTSSLCLLLWVLPASLLPWLLLLELSHTTLLRRYLSALLLLAALRLTLSLAG</sequence>